<dbReference type="OrthoDB" id="9787072at2"/>
<dbReference type="EMBL" id="PXYL01000023">
    <property type="protein sequence ID" value="PSJ55655.1"/>
    <property type="molecule type" value="Genomic_DNA"/>
</dbReference>
<comment type="function">
    <text evidence="9">Catalyzes the first step in the biosynthesis of ornithine lipids, which are phosphorus-free membrane lipids. Catalyzes the 3-hydroxyacyl-acyl carrier protein-dependent acylation of ornithine to form lyso-ornithine lipid (LOL).</text>
</comment>
<dbReference type="PANTHER" id="PTHR37323">
    <property type="entry name" value="GCN5-RELATED N-ACETYLTRANSFERASE"/>
    <property type="match status" value="1"/>
</dbReference>
<evidence type="ECO:0000256" key="3">
    <source>
        <dbReference type="ARBA" id="ARBA00022679"/>
    </source>
</evidence>
<evidence type="ECO:0000313" key="12">
    <source>
        <dbReference type="Proteomes" id="UP000240653"/>
    </source>
</evidence>
<dbReference type="RefSeq" id="WP_106727006.1">
    <property type="nucleotide sequence ID" value="NZ_PXYL01000023.1"/>
</dbReference>
<dbReference type="SUPFAM" id="SSF55729">
    <property type="entry name" value="Acyl-CoA N-acyltransferases (Nat)"/>
    <property type="match status" value="1"/>
</dbReference>
<evidence type="ECO:0000256" key="8">
    <source>
        <dbReference type="ARBA" id="ARBA00039866"/>
    </source>
</evidence>
<dbReference type="AlphaFoldDB" id="A0A2P7RZJ2"/>
<dbReference type="InterPro" id="IPR016181">
    <property type="entry name" value="Acyl_CoA_acyltransferase"/>
</dbReference>
<evidence type="ECO:0000256" key="5">
    <source>
        <dbReference type="ARBA" id="ARBA00023315"/>
    </source>
</evidence>
<accession>A0A2P7RZJ2</accession>
<name>A0A2P7RZJ2_9HYPH</name>
<comment type="catalytic activity">
    <reaction evidence="10">
        <text>a (3R)-hydroxyacyl-[ACP] + L-ornithine = a lyso-ornithine lipid + holo-[ACP] + H(+)</text>
        <dbReference type="Rhea" id="RHEA:20633"/>
        <dbReference type="Rhea" id="RHEA-COMP:9685"/>
        <dbReference type="Rhea" id="RHEA-COMP:9945"/>
        <dbReference type="ChEBI" id="CHEBI:15378"/>
        <dbReference type="ChEBI" id="CHEBI:46911"/>
        <dbReference type="ChEBI" id="CHEBI:64479"/>
        <dbReference type="ChEBI" id="CHEBI:78827"/>
        <dbReference type="ChEBI" id="CHEBI:138482"/>
        <dbReference type="EC" id="2.3.2.30"/>
    </reaction>
    <physiologicalReaction direction="left-to-right" evidence="10">
        <dbReference type="Rhea" id="RHEA:20634"/>
    </physiologicalReaction>
</comment>
<protein>
    <recommendedName>
        <fullName evidence="8">L-ornithine N(alpha)-acyltransferase</fullName>
        <ecNumber evidence="7">2.3.2.30</ecNumber>
    </recommendedName>
</protein>
<evidence type="ECO:0000256" key="4">
    <source>
        <dbReference type="ARBA" id="ARBA00023098"/>
    </source>
</evidence>
<comment type="pathway">
    <text evidence="1">Lipid metabolism.</text>
</comment>
<reference evidence="11 12" key="1">
    <citation type="submission" date="2018-03" db="EMBL/GenBank/DDBJ databases">
        <title>The draft genome of Mesorhizobium soli JCM 19897.</title>
        <authorList>
            <person name="Li L."/>
            <person name="Liu L."/>
            <person name="Liang L."/>
            <person name="Wang T."/>
            <person name="Zhang X."/>
        </authorList>
    </citation>
    <scope>NUCLEOTIDE SEQUENCE [LARGE SCALE GENOMIC DNA]</scope>
    <source>
        <strain evidence="11 12">JCM 19897</strain>
    </source>
</reference>
<evidence type="ECO:0000256" key="10">
    <source>
        <dbReference type="ARBA" id="ARBA00047785"/>
    </source>
</evidence>
<dbReference type="PANTHER" id="PTHR37323:SF1">
    <property type="entry name" value="L-ORNITHINE N(ALPHA)-ACYLTRANSFERASE"/>
    <property type="match status" value="1"/>
</dbReference>
<evidence type="ECO:0000256" key="2">
    <source>
        <dbReference type="ARBA" id="ARBA00022516"/>
    </source>
</evidence>
<gene>
    <name evidence="11" type="ORF">C7I85_26495</name>
</gene>
<proteinExistence type="inferred from homology"/>
<keyword evidence="5 11" id="KW-0012">Acyltransferase</keyword>
<dbReference type="Gene3D" id="3.40.630.30">
    <property type="match status" value="1"/>
</dbReference>
<dbReference type="GO" id="GO:0006629">
    <property type="term" value="P:lipid metabolic process"/>
    <property type="evidence" value="ECO:0007669"/>
    <property type="project" value="UniProtKB-KW"/>
</dbReference>
<keyword evidence="12" id="KW-1185">Reference proteome</keyword>
<dbReference type="EC" id="2.3.2.30" evidence="7"/>
<keyword evidence="3 11" id="KW-0808">Transferase</keyword>
<evidence type="ECO:0000256" key="7">
    <source>
        <dbReference type="ARBA" id="ARBA00039058"/>
    </source>
</evidence>
<comment type="similarity">
    <text evidence="6">Belongs to the acetyltransferase family. OlsB subfamily.</text>
</comment>
<keyword evidence="4" id="KW-0443">Lipid metabolism</keyword>
<dbReference type="Proteomes" id="UP000240653">
    <property type="component" value="Unassembled WGS sequence"/>
</dbReference>
<dbReference type="Pfam" id="PF13444">
    <property type="entry name" value="Acetyltransf_5"/>
    <property type="match status" value="1"/>
</dbReference>
<dbReference type="InterPro" id="IPR052351">
    <property type="entry name" value="Ornithine_N-alpha-AT"/>
</dbReference>
<comment type="caution">
    <text evidence="11">The sequence shown here is derived from an EMBL/GenBank/DDBJ whole genome shotgun (WGS) entry which is preliminary data.</text>
</comment>
<keyword evidence="2" id="KW-0444">Lipid biosynthesis</keyword>
<evidence type="ECO:0000256" key="1">
    <source>
        <dbReference type="ARBA" id="ARBA00005189"/>
    </source>
</evidence>
<evidence type="ECO:0000256" key="9">
    <source>
        <dbReference type="ARBA" id="ARBA00045724"/>
    </source>
</evidence>
<evidence type="ECO:0000313" key="11">
    <source>
        <dbReference type="EMBL" id="PSJ55655.1"/>
    </source>
</evidence>
<dbReference type="GO" id="GO:0043810">
    <property type="term" value="F:ornithine-acyl [acyl carrier protein] N-acyltransferase activity"/>
    <property type="evidence" value="ECO:0007669"/>
    <property type="project" value="UniProtKB-EC"/>
</dbReference>
<sequence>MQTVLSKRDAFPDASGVALAAQSFADEPLGRIGTLEVRLARHEDEIAAAQEVRYRVFYDELGAKHDTSLAPERRDADRFDAICDHLLVVDTALPGPEHKRIVGTYRLLRQERAVAAGGFYSEDEFELKNLVARHPGRRFLELGRSCVLAEYRSKRTIEVLWQGIWAYVNRHDIDVMAGCASFHGTVPAAHAEALSYLHHHCRTDGVWDVRAVPGRYSSMDLMPKEAISAKSAIVAMPPLIKGYLRLGARIGDGCVIDEDFGTVDVFVVLPVKEISSRYINYYGSEAQRFAA</sequence>
<evidence type="ECO:0000256" key="6">
    <source>
        <dbReference type="ARBA" id="ARBA00038095"/>
    </source>
</evidence>
<organism evidence="11 12">
    <name type="scientific">Pseudaminobacter soli</name>
    <name type="common">ex Li et al. 2025</name>
    <dbReference type="NCBI Taxonomy" id="1295366"/>
    <lineage>
        <taxon>Bacteria</taxon>
        <taxon>Pseudomonadati</taxon>
        <taxon>Pseudomonadota</taxon>
        <taxon>Alphaproteobacteria</taxon>
        <taxon>Hyphomicrobiales</taxon>
        <taxon>Phyllobacteriaceae</taxon>
        <taxon>Pseudaminobacter</taxon>
    </lineage>
</organism>